<dbReference type="PANTHER" id="PTHR28008:SF1">
    <property type="entry name" value="DOMAIN PROTEIN, PUTATIVE (AFU_ORTHOLOGUE AFUA_3G10980)-RELATED"/>
    <property type="match status" value="1"/>
</dbReference>
<dbReference type="Pfam" id="PF04892">
    <property type="entry name" value="VanZ"/>
    <property type="match status" value="1"/>
</dbReference>
<name>A0A1H5X6G9_9BACT</name>
<dbReference type="RefSeq" id="WP_332911303.1">
    <property type="nucleotide sequence ID" value="NZ_BBFN01000007.1"/>
</dbReference>
<gene>
    <name evidence="3" type="ORF">SAMN03080598_02386</name>
</gene>
<accession>A0A1H5X6G9</accession>
<keyword evidence="1" id="KW-0472">Membrane</keyword>
<feature type="transmembrane region" description="Helical" evidence="1">
    <location>
        <begin position="50"/>
        <end position="71"/>
    </location>
</feature>
<keyword evidence="1" id="KW-0812">Transmembrane</keyword>
<sequence>MLTPGNKLPDVDLFNLQDKVIHLVTFFLQAYLWCGVGIKKDQVSYKNPKIWQNFLLFGIVCGVVLESMQQFIPNRSFDTADMIVNGLGACLGLLGYLKWPFIKYILD</sequence>
<protein>
    <submittedName>
        <fullName evidence="3">VanZ like family protein</fullName>
    </submittedName>
</protein>
<proteinExistence type="predicted"/>
<keyword evidence="1" id="KW-1133">Transmembrane helix</keyword>
<dbReference type="NCBIfam" id="NF037970">
    <property type="entry name" value="vanZ_1"/>
    <property type="match status" value="1"/>
</dbReference>
<dbReference type="PANTHER" id="PTHR28008">
    <property type="entry name" value="DOMAIN PROTEIN, PUTATIVE (AFU_ORTHOLOGUE AFUA_3G10980)-RELATED"/>
    <property type="match status" value="1"/>
</dbReference>
<keyword evidence="4" id="KW-1185">Reference proteome</keyword>
<evidence type="ECO:0000313" key="3">
    <source>
        <dbReference type="EMBL" id="SEG07344.1"/>
    </source>
</evidence>
<dbReference type="EMBL" id="FNVR01000012">
    <property type="protein sequence ID" value="SEG07344.1"/>
    <property type="molecule type" value="Genomic_DNA"/>
</dbReference>
<organism evidence="3 4">
    <name type="scientific">Algoriphagus boritolerans DSM 17298 = JCM 18970</name>
    <dbReference type="NCBI Taxonomy" id="1120964"/>
    <lineage>
        <taxon>Bacteria</taxon>
        <taxon>Pseudomonadati</taxon>
        <taxon>Bacteroidota</taxon>
        <taxon>Cytophagia</taxon>
        <taxon>Cytophagales</taxon>
        <taxon>Cyclobacteriaceae</taxon>
        <taxon>Algoriphagus</taxon>
    </lineage>
</organism>
<evidence type="ECO:0000259" key="2">
    <source>
        <dbReference type="Pfam" id="PF04892"/>
    </source>
</evidence>
<evidence type="ECO:0000256" key="1">
    <source>
        <dbReference type="SAM" id="Phobius"/>
    </source>
</evidence>
<reference evidence="4" key="1">
    <citation type="submission" date="2016-10" db="EMBL/GenBank/DDBJ databases">
        <authorList>
            <person name="Varghese N."/>
            <person name="Submissions S."/>
        </authorList>
    </citation>
    <scope>NUCLEOTIDE SEQUENCE [LARGE SCALE GENOMIC DNA]</scope>
    <source>
        <strain evidence="4">DSM 17298</strain>
    </source>
</reference>
<feature type="transmembrane region" description="Helical" evidence="1">
    <location>
        <begin position="20"/>
        <end position="38"/>
    </location>
</feature>
<feature type="domain" description="VanZ-like" evidence="2">
    <location>
        <begin position="18"/>
        <end position="97"/>
    </location>
</feature>
<evidence type="ECO:0000313" key="4">
    <source>
        <dbReference type="Proteomes" id="UP000236736"/>
    </source>
</evidence>
<dbReference type="Proteomes" id="UP000236736">
    <property type="component" value="Unassembled WGS sequence"/>
</dbReference>
<feature type="transmembrane region" description="Helical" evidence="1">
    <location>
        <begin position="83"/>
        <end position="101"/>
    </location>
</feature>
<dbReference type="STRING" id="1120964.GCA_001313265_02010"/>
<dbReference type="InterPro" id="IPR006976">
    <property type="entry name" value="VanZ-like"/>
</dbReference>
<dbReference type="AlphaFoldDB" id="A0A1H5X6G9"/>